<keyword evidence="2" id="KW-0812">Transmembrane</keyword>
<evidence type="ECO:0000313" key="4">
    <source>
        <dbReference type="Proteomes" id="UP000019678"/>
    </source>
</evidence>
<dbReference type="AlphaFoldDB" id="A0A017T0G5"/>
<keyword evidence="2" id="KW-1133">Transmembrane helix</keyword>
<evidence type="ECO:0000313" key="3">
    <source>
        <dbReference type="EMBL" id="EYF02026.1"/>
    </source>
</evidence>
<protein>
    <submittedName>
        <fullName evidence="3">Uncharacterized protein</fullName>
    </submittedName>
</protein>
<gene>
    <name evidence="3" type="ORF">CAP_7505</name>
</gene>
<sequence length="106" mass="11537">MGTYDTTVQNKDEGRITTQVEERTSQLPSIAYLALSVGAMAASAGLMLAGKKQVANFIGQWAPSLLVIGLYNKVVKLERELLTQNQTTPRTTYATQGGSFTGQHFR</sequence>
<name>A0A017T0G5_9BACT</name>
<organism evidence="3 4">
    <name type="scientific">Chondromyces apiculatus DSM 436</name>
    <dbReference type="NCBI Taxonomy" id="1192034"/>
    <lineage>
        <taxon>Bacteria</taxon>
        <taxon>Pseudomonadati</taxon>
        <taxon>Myxococcota</taxon>
        <taxon>Polyangia</taxon>
        <taxon>Polyangiales</taxon>
        <taxon>Polyangiaceae</taxon>
        <taxon>Chondromyces</taxon>
    </lineage>
</organism>
<keyword evidence="2" id="KW-0472">Membrane</keyword>
<comment type="caution">
    <text evidence="3">The sequence shown here is derived from an EMBL/GenBank/DDBJ whole genome shotgun (WGS) entry which is preliminary data.</text>
</comment>
<accession>A0A017T0G5</accession>
<dbReference type="STRING" id="1192034.CAP_7505"/>
<evidence type="ECO:0000256" key="2">
    <source>
        <dbReference type="SAM" id="Phobius"/>
    </source>
</evidence>
<dbReference type="Proteomes" id="UP000019678">
    <property type="component" value="Unassembled WGS sequence"/>
</dbReference>
<dbReference type="EMBL" id="ASRX01000067">
    <property type="protein sequence ID" value="EYF02026.1"/>
    <property type="molecule type" value="Genomic_DNA"/>
</dbReference>
<feature type="compositionally biased region" description="Basic and acidic residues" evidence="1">
    <location>
        <begin position="10"/>
        <end position="20"/>
    </location>
</feature>
<proteinExistence type="predicted"/>
<feature type="region of interest" description="Disordered" evidence="1">
    <location>
        <begin position="1"/>
        <end position="20"/>
    </location>
</feature>
<evidence type="ECO:0000256" key="1">
    <source>
        <dbReference type="SAM" id="MobiDB-lite"/>
    </source>
</evidence>
<feature type="transmembrane region" description="Helical" evidence="2">
    <location>
        <begin position="30"/>
        <end position="49"/>
    </location>
</feature>
<keyword evidence="4" id="KW-1185">Reference proteome</keyword>
<dbReference type="RefSeq" id="WP_063748789.1">
    <property type="nucleotide sequence ID" value="NZ_ASRX01000067.1"/>
</dbReference>
<dbReference type="eggNOG" id="ENOG5032YN3">
    <property type="taxonomic scope" value="Bacteria"/>
</dbReference>
<reference evidence="3 4" key="1">
    <citation type="submission" date="2013-05" db="EMBL/GenBank/DDBJ databases">
        <title>Genome assembly of Chondromyces apiculatus DSM 436.</title>
        <authorList>
            <person name="Sharma G."/>
            <person name="Khatri I."/>
            <person name="Kaur C."/>
            <person name="Mayilraj S."/>
            <person name="Subramanian S."/>
        </authorList>
    </citation>
    <scope>NUCLEOTIDE SEQUENCE [LARGE SCALE GENOMIC DNA]</scope>
    <source>
        <strain evidence="3 4">DSM 436</strain>
    </source>
</reference>